<dbReference type="AlphaFoldDB" id="A0A1T4RKB1"/>
<evidence type="ECO:0000313" key="2">
    <source>
        <dbReference type="Proteomes" id="UP000190834"/>
    </source>
</evidence>
<dbReference type="STRING" id="1123491.SAMN02745782_02696"/>
<protein>
    <recommendedName>
        <fullName evidence="3">DUF3305 domain-containing protein</fullName>
    </recommendedName>
</protein>
<keyword evidence="2" id="KW-1185">Reference proteome</keyword>
<dbReference type="Proteomes" id="UP000190834">
    <property type="component" value="Unassembled WGS sequence"/>
</dbReference>
<sequence length="155" mass="17814">MTMSVKPSPTERPLKTDVQWPMGCQLVLQEVKAGRWLTMQWQLTGFDLAPTSSHIAWFKLELFRDERTDYRFNLSSREPKLFVILENITEPEPKLVRITASQNVAARYMDGDYVVLSAPMPLAVQAWMEAYIGREGELLEFRTKKRKGAGRASGY</sequence>
<proteinExistence type="predicted"/>
<reference evidence="2" key="1">
    <citation type="submission" date="2017-02" db="EMBL/GenBank/DDBJ databases">
        <authorList>
            <person name="Varghese N."/>
            <person name="Submissions S."/>
        </authorList>
    </citation>
    <scope>NUCLEOTIDE SEQUENCE [LARGE SCALE GENOMIC DNA]</scope>
    <source>
        <strain evidence="2">DSM 19608</strain>
    </source>
</reference>
<evidence type="ECO:0008006" key="3">
    <source>
        <dbReference type="Google" id="ProtNLM"/>
    </source>
</evidence>
<organism evidence="1 2">
    <name type="scientific">Vibrio cincinnatiensis DSM 19608</name>
    <dbReference type="NCBI Taxonomy" id="1123491"/>
    <lineage>
        <taxon>Bacteria</taxon>
        <taxon>Pseudomonadati</taxon>
        <taxon>Pseudomonadota</taxon>
        <taxon>Gammaproteobacteria</taxon>
        <taxon>Vibrionales</taxon>
        <taxon>Vibrionaceae</taxon>
        <taxon>Vibrio</taxon>
    </lineage>
</organism>
<dbReference type="InterPro" id="IPR021736">
    <property type="entry name" value="DUF3305"/>
</dbReference>
<dbReference type="EMBL" id="FUXB01000014">
    <property type="protein sequence ID" value="SKA16369.1"/>
    <property type="molecule type" value="Genomic_DNA"/>
</dbReference>
<accession>A0A1T4RKB1</accession>
<gene>
    <name evidence="1" type="ORF">SAMN02745782_02696</name>
</gene>
<dbReference type="Pfam" id="PF11749">
    <property type="entry name" value="DUF3305"/>
    <property type="match status" value="1"/>
</dbReference>
<evidence type="ECO:0000313" key="1">
    <source>
        <dbReference type="EMBL" id="SKA16369.1"/>
    </source>
</evidence>
<name>A0A1T4RKB1_VIBCI</name>